<dbReference type="CDD" id="cd00496">
    <property type="entry name" value="PheRS_alpha_core"/>
    <property type="match status" value="1"/>
</dbReference>
<keyword evidence="9" id="KW-0067">ATP-binding</keyword>
<keyword evidence="10" id="KW-0460">Magnesium</keyword>
<dbReference type="Gene3D" id="1.10.10.2320">
    <property type="match status" value="1"/>
</dbReference>
<dbReference type="Pfam" id="PF18553">
    <property type="entry name" value="PheRS_DBD3"/>
    <property type="match status" value="1"/>
</dbReference>
<keyword evidence="5" id="KW-0963">Cytoplasm</keyword>
<dbReference type="GO" id="GO:0004826">
    <property type="term" value="F:phenylalanine-tRNA ligase activity"/>
    <property type="evidence" value="ECO:0007669"/>
    <property type="project" value="UniProtKB-EC"/>
</dbReference>
<dbReference type="PANTHER" id="PTHR11538:SF40">
    <property type="entry name" value="PHENYLALANINE--TRNA LIGASE ALPHA SUBUNIT"/>
    <property type="match status" value="1"/>
</dbReference>
<evidence type="ECO:0000256" key="7">
    <source>
        <dbReference type="ARBA" id="ARBA00022723"/>
    </source>
</evidence>
<dbReference type="InterPro" id="IPR040724">
    <property type="entry name" value="PheRS_DBD1"/>
</dbReference>
<dbReference type="AlphaFoldDB" id="A0A6G1SIT6"/>
<dbReference type="NCBIfam" id="TIGR00468">
    <property type="entry name" value="pheS"/>
    <property type="match status" value="1"/>
</dbReference>
<evidence type="ECO:0000313" key="15">
    <source>
        <dbReference type="EMBL" id="MDE50279.1"/>
    </source>
</evidence>
<dbReference type="SUPFAM" id="SSF55681">
    <property type="entry name" value="Class II aaRS and biotin synthetases"/>
    <property type="match status" value="1"/>
</dbReference>
<dbReference type="InterPro" id="IPR002319">
    <property type="entry name" value="Phenylalanyl-tRNA_Synthase"/>
</dbReference>
<dbReference type="GO" id="GO:0005829">
    <property type="term" value="C:cytosol"/>
    <property type="evidence" value="ECO:0007669"/>
    <property type="project" value="TreeGrafter"/>
</dbReference>
<evidence type="ECO:0000256" key="4">
    <source>
        <dbReference type="ARBA" id="ARBA00012814"/>
    </source>
</evidence>
<protein>
    <recommendedName>
        <fullName evidence="4">phenylalanine--tRNA ligase</fullName>
        <ecNumber evidence="4">6.1.1.20</ecNumber>
    </recommendedName>
    <alternativeName>
        <fullName evidence="13">Phenylalanyl-tRNA synthetase alpha subunit</fullName>
    </alternativeName>
</protein>
<dbReference type="Gene3D" id="3.30.930.10">
    <property type="entry name" value="Bira Bifunctional Protein, Domain 2"/>
    <property type="match status" value="1"/>
</dbReference>
<name>A0A6G1SIT6_9ACAR</name>
<dbReference type="InterPro" id="IPR045864">
    <property type="entry name" value="aa-tRNA-synth_II/BPL/LPL"/>
</dbReference>
<dbReference type="GO" id="GO:0000049">
    <property type="term" value="F:tRNA binding"/>
    <property type="evidence" value="ECO:0007669"/>
    <property type="project" value="InterPro"/>
</dbReference>
<evidence type="ECO:0000256" key="8">
    <source>
        <dbReference type="ARBA" id="ARBA00022741"/>
    </source>
</evidence>
<dbReference type="Gene3D" id="3.30.1370.240">
    <property type="match status" value="1"/>
</dbReference>
<accession>A0A6G1SIT6</accession>
<comment type="similarity">
    <text evidence="3">Belongs to the class-II aminoacyl-tRNA synthetase family. Phe-tRNA synthetase alpha subunit type 2 subfamily.</text>
</comment>
<sequence length="519" mass="58639">MADDALVELTLKLLDSTAGPISTLELAKQLQADHQKVIGSIRSIVAQACGSGFGEESFLKLVPKEFKRLDLTQEGQTILDHGSHEARIFQAVLAAQPNGIEQSALMKCIPDSSIAKVGFSKAMSNNWIQIDKETKLVRVKQQTITDTILDLVKSVASMSLDYTDKLDGKALADLKKRKLVTETVVKYLIVEKGPDFSLTIDKPEKDLTIGLLQSGEWKTKKFKEYNFNALGVPAERGHLHPLLKVREQFRQIFLEMGFAEMPTNNFIESSFWNFDTLVVPQAHPARDSQDTFFLSQPEHCHPIEDRELVERVRHSHHGTSDGSWPKGYQYEWNEKESSRNVLRTHTTAVTARMLYKLANEHKQSGDGRFKPAKFFSIDRVFRNETLDATHLAEFNQVEGVVVDENLTLGDLMGVLKAFFEKLGITKLRFKPAYNPYTEPSMEIFSFHSGLNKWVEVGNSGVFRPEMLEALGLPEKVSAIAWGLSLERPTMIKYKIDNIRDMVGHKVNIQMVQESPLCLF</sequence>
<dbReference type="GO" id="GO:0009328">
    <property type="term" value="C:phenylalanine-tRNA ligase complex"/>
    <property type="evidence" value="ECO:0007669"/>
    <property type="project" value="TreeGrafter"/>
</dbReference>
<keyword evidence="7" id="KW-0479">Metal-binding</keyword>
<evidence type="ECO:0000256" key="13">
    <source>
        <dbReference type="ARBA" id="ARBA00030612"/>
    </source>
</evidence>
<dbReference type="GO" id="GO:0005524">
    <property type="term" value="F:ATP binding"/>
    <property type="evidence" value="ECO:0007669"/>
    <property type="project" value="UniProtKB-KW"/>
</dbReference>
<keyword evidence="6 15" id="KW-0436">Ligase</keyword>
<dbReference type="GO" id="GO:0006432">
    <property type="term" value="P:phenylalanyl-tRNA aminoacylation"/>
    <property type="evidence" value="ECO:0007669"/>
    <property type="project" value="InterPro"/>
</dbReference>
<dbReference type="PROSITE" id="PS50862">
    <property type="entry name" value="AA_TRNA_LIGASE_II"/>
    <property type="match status" value="1"/>
</dbReference>
<dbReference type="PANTHER" id="PTHR11538">
    <property type="entry name" value="PHENYLALANYL-TRNA SYNTHETASE"/>
    <property type="match status" value="1"/>
</dbReference>
<evidence type="ECO:0000256" key="2">
    <source>
        <dbReference type="ARBA" id="ARBA00004496"/>
    </source>
</evidence>
<organism evidence="15">
    <name type="scientific">Aceria tosichella</name>
    <name type="common">wheat curl mite</name>
    <dbReference type="NCBI Taxonomy" id="561515"/>
    <lineage>
        <taxon>Eukaryota</taxon>
        <taxon>Metazoa</taxon>
        <taxon>Ecdysozoa</taxon>
        <taxon>Arthropoda</taxon>
        <taxon>Chelicerata</taxon>
        <taxon>Arachnida</taxon>
        <taxon>Acari</taxon>
        <taxon>Acariformes</taxon>
        <taxon>Trombidiformes</taxon>
        <taxon>Prostigmata</taxon>
        <taxon>Eupodina</taxon>
        <taxon>Eriophyoidea</taxon>
        <taxon>Eriophyidae</taxon>
        <taxon>Eriophyinae</taxon>
        <taxon>Aceriini</taxon>
        <taxon>Aceria</taxon>
    </lineage>
</organism>
<dbReference type="Pfam" id="PF01409">
    <property type="entry name" value="tRNA-synt_2d"/>
    <property type="match status" value="1"/>
</dbReference>
<evidence type="ECO:0000256" key="11">
    <source>
        <dbReference type="ARBA" id="ARBA00022917"/>
    </source>
</evidence>
<comment type="cofactor">
    <cofactor evidence="1">
        <name>Mg(2+)</name>
        <dbReference type="ChEBI" id="CHEBI:18420"/>
    </cofactor>
</comment>
<comment type="subcellular location">
    <subcellularLocation>
        <location evidence="2">Cytoplasm</location>
    </subcellularLocation>
</comment>
<evidence type="ECO:0000256" key="3">
    <source>
        <dbReference type="ARBA" id="ARBA00006703"/>
    </source>
</evidence>
<dbReference type="FunFam" id="3.30.930.10:FF:000178">
    <property type="entry name" value="Phenylalanyl-tRNA synthetase subunit alpha"/>
    <property type="match status" value="1"/>
</dbReference>
<keyword evidence="11" id="KW-0648">Protein biosynthesis</keyword>
<proteinExistence type="inferred from homology"/>
<dbReference type="InterPro" id="IPR040725">
    <property type="entry name" value="PheRS_DBD3"/>
</dbReference>
<dbReference type="InterPro" id="IPR004529">
    <property type="entry name" value="Phe-tRNA-synth_IIc_asu"/>
</dbReference>
<gene>
    <name evidence="15" type="ORF">g.5393</name>
</gene>
<dbReference type="EC" id="6.1.1.20" evidence="4"/>
<keyword evidence="8" id="KW-0547">Nucleotide-binding</keyword>
<evidence type="ECO:0000256" key="6">
    <source>
        <dbReference type="ARBA" id="ARBA00022598"/>
    </source>
</evidence>
<evidence type="ECO:0000256" key="9">
    <source>
        <dbReference type="ARBA" id="ARBA00022840"/>
    </source>
</evidence>
<dbReference type="Pfam" id="PF18552">
    <property type="entry name" value="PheRS_DBD1"/>
    <property type="match status" value="1"/>
</dbReference>
<dbReference type="NCBIfam" id="NF003210">
    <property type="entry name" value="PRK04172.1"/>
    <property type="match status" value="1"/>
</dbReference>
<dbReference type="InterPro" id="IPR006195">
    <property type="entry name" value="aa-tRNA-synth_II"/>
</dbReference>
<evidence type="ECO:0000256" key="10">
    <source>
        <dbReference type="ARBA" id="ARBA00022842"/>
    </source>
</evidence>
<evidence type="ECO:0000256" key="1">
    <source>
        <dbReference type="ARBA" id="ARBA00001946"/>
    </source>
</evidence>
<dbReference type="Gene3D" id="1.10.10.2330">
    <property type="match status" value="1"/>
</dbReference>
<feature type="domain" description="Aminoacyl-transfer RNA synthetases class-II family profile" evidence="14">
    <location>
        <begin position="244"/>
        <end position="515"/>
    </location>
</feature>
<evidence type="ECO:0000259" key="14">
    <source>
        <dbReference type="PROSITE" id="PS50862"/>
    </source>
</evidence>
<evidence type="ECO:0000256" key="12">
    <source>
        <dbReference type="ARBA" id="ARBA00023146"/>
    </source>
</evidence>
<dbReference type="GO" id="GO:0046872">
    <property type="term" value="F:metal ion binding"/>
    <property type="evidence" value="ECO:0007669"/>
    <property type="project" value="UniProtKB-KW"/>
</dbReference>
<keyword evidence="12" id="KW-0030">Aminoacyl-tRNA synthetase</keyword>
<dbReference type="EMBL" id="GGYP01005508">
    <property type="protein sequence ID" value="MDE50279.1"/>
    <property type="molecule type" value="Transcribed_RNA"/>
</dbReference>
<reference evidence="15" key="1">
    <citation type="submission" date="2018-10" db="EMBL/GenBank/DDBJ databases">
        <title>Transcriptome assembly of Aceria tosichella (Wheat curl mite) Type 2.</title>
        <authorList>
            <person name="Scully E.D."/>
            <person name="Geib S.M."/>
            <person name="Palmer N.A."/>
            <person name="Gupta A.K."/>
            <person name="Sarath G."/>
            <person name="Tatineni S."/>
        </authorList>
    </citation>
    <scope>NUCLEOTIDE SEQUENCE</scope>
    <source>
        <strain evidence="15">LincolnNE</strain>
    </source>
</reference>
<evidence type="ECO:0000256" key="5">
    <source>
        <dbReference type="ARBA" id="ARBA00022490"/>
    </source>
</evidence>